<dbReference type="PROSITE" id="PS00485">
    <property type="entry name" value="A_DEAMINASE"/>
    <property type="match status" value="1"/>
</dbReference>
<dbReference type="HAMAP" id="MF_01962">
    <property type="entry name" value="Adenine_deaminase"/>
    <property type="match status" value="1"/>
</dbReference>
<gene>
    <name evidence="6" type="ORF">LAS9267_01365</name>
</gene>
<organism evidence="6 7">
    <name type="scientific">Latilactobacillus sakei</name>
    <name type="common">Lactobacillus sakei</name>
    <dbReference type="NCBI Taxonomy" id="1599"/>
    <lineage>
        <taxon>Bacteria</taxon>
        <taxon>Bacillati</taxon>
        <taxon>Bacillota</taxon>
        <taxon>Bacilli</taxon>
        <taxon>Lactobacillales</taxon>
        <taxon>Lactobacillaceae</taxon>
        <taxon>Latilactobacillus</taxon>
    </lineage>
</organism>
<dbReference type="GO" id="GO:0000034">
    <property type="term" value="F:adenine deaminase activity"/>
    <property type="evidence" value="ECO:0007669"/>
    <property type="project" value="UniProtKB-UniRule"/>
</dbReference>
<keyword evidence="3 5" id="KW-0378">Hydrolase</keyword>
<sequence length="341" mass="38697">MTQLATRDFIDGLPKAELHLHLEGTLEPELKLALAQKNGVDIGQTTIEEVQASYNFNSLASFLAVYYPAMNVLQTEDDFYQLALTYLKKAHQENIRYAELFFDPQAHMTRSVAFEAVVNGFYRACVDARAFNVDAHLIMCFLRDLSTESARQLLEIAKPYQAKILGIGLDSDEHHNPPLKFLREYGDAVAQGYRITMHADIDQVDSIQHIQQALEIIRVERLDHGTNIVENPDLVDWVEQLKIGLTSCPLSNRLVADDMKDREVLELIDHNVKVSINSDDPAYFGGYINDNYEAIATKNDLTIDQVVQFAKNSFETAWISDSQKQTYLAEIDAYVADYLQK</sequence>
<comment type="caution">
    <text evidence="6">The sequence shown here is derived from an EMBL/GenBank/DDBJ whole genome shotgun (WGS) entry which is preliminary data.</text>
</comment>
<dbReference type="GO" id="GO:0009117">
    <property type="term" value="P:nucleotide metabolic process"/>
    <property type="evidence" value="ECO:0007669"/>
    <property type="project" value="UniProtKB-KW"/>
</dbReference>
<comment type="similarity">
    <text evidence="5">Belongs to the metallo-dependent hydrolases superfamily. Adenosine and AMP deaminases family. Adenine deaminase type 2 subfamily.</text>
</comment>
<dbReference type="Proteomes" id="UP000239650">
    <property type="component" value="Unassembled WGS sequence"/>
</dbReference>
<feature type="binding site" evidence="5">
    <location>
        <position position="198"/>
    </location>
    <ligand>
        <name>Zn(2+)</name>
        <dbReference type="ChEBI" id="CHEBI:29105"/>
        <note>catalytic</note>
    </ligand>
</feature>
<dbReference type="GO" id="GO:0009168">
    <property type="term" value="P:purine ribonucleoside monophosphate biosynthetic process"/>
    <property type="evidence" value="ECO:0007669"/>
    <property type="project" value="InterPro"/>
</dbReference>
<keyword evidence="4 5" id="KW-0862">Zinc</keyword>
<dbReference type="PANTHER" id="PTHR43114">
    <property type="entry name" value="ADENINE DEAMINASE"/>
    <property type="match status" value="1"/>
</dbReference>
<evidence type="ECO:0000256" key="4">
    <source>
        <dbReference type="ARBA" id="ARBA00022833"/>
    </source>
</evidence>
<dbReference type="CDD" id="cd01320">
    <property type="entry name" value="ADA"/>
    <property type="match status" value="1"/>
</dbReference>
<evidence type="ECO:0000256" key="5">
    <source>
        <dbReference type="HAMAP-Rule" id="MF_01962"/>
    </source>
</evidence>
<dbReference type="InterPro" id="IPR006330">
    <property type="entry name" value="Ado/ade_deaminase"/>
</dbReference>
<dbReference type="Gene3D" id="3.20.20.140">
    <property type="entry name" value="Metal-dependent hydrolases"/>
    <property type="match status" value="1"/>
</dbReference>
<protein>
    <recommendedName>
        <fullName evidence="5">Adenine deaminase</fullName>
        <shortName evidence="5">ADE</shortName>
        <ecNumber evidence="5">3.5.4.2</ecNumber>
    </recommendedName>
    <alternativeName>
        <fullName evidence="5">Adenine aminohydrolase</fullName>
        <shortName evidence="5">AAH</shortName>
    </alternativeName>
</protein>
<dbReference type="Pfam" id="PF00962">
    <property type="entry name" value="A_deaminase"/>
    <property type="match status" value="1"/>
</dbReference>
<keyword evidence="2 5" id="KW-0479">Metal-binding</keyword>
<comment type="catalytic activity">
    <reaction evidence="5">
        <text>adenine + H2O + H(+) = hypoxanthine + NH4(+)</text>
        <dbReference type="Rhea" id="RHEA:23688"/>
        <dbReference type="ChEBI" id="CHEBI:15377"/>
        <dbReference type="ChEBI" id="CHEBI:15378"/>
        <dbReference type="ChEBI" id="CHEBI:16708"/>
        <dbReference type="ChEBI" id="CHEBI:17368"/>
        <dbReference type="ChEBI" id="CHEBI:28938"/>
        <dbReference type="EC" id="3.5.4.2"/>
    </reaction>
</comment>
<feature type="binding site" evidence="5">
    <location>
        <position position="279"/>
    </location>
    <ligand>
        <name>Zn(2+)</name>
        <dbReference type="ChEBI" id="CHEBI:29105"/>
        <note>catalytic</note>
    </ligand>
</feature>
<dbReference type="NCBIfam" id="TIGR01430">
    <property type="entry name" value="aden_deam"/>
    <property type="match status" value="1"/>
</dbReference>
<dbReference type="EC" id="3.5.4.2" evidence="5"/>
<keyword evidence="5" id="KW-0546">Nucleotide metabolism</keyword>
<dbReference type="GO" id="GO:0043103">
    <property type="term" value="P:hypoxanthine salvage"/>
    <property type="evidence" value="ECO:0007669"/>
    <property type="project" value="UniProtKB-UniRule"/>
</dbReference>
<dbReference type="GO" id="GO:0008270">
    <property type="term" value="F:zinc ion binding"/>
    <property type="evidence" value="ECO:0007669"/>
    <property type="project" value="UniProtKB-UniRule"/>
</dbReference>
<accession>A0A9N7IZW2</accession>
<feature type="binding site" evidence="5">
    <location>
        <position position="280"/>
    </location>
    <ligand>
        <name>substrate</name>
    </ligand>
</feature>
<evidence type="ECO:0000256" key="1">
    <source>
        <dbReference type="ARBA" id="ARBA00022490"/>
    </source>
</evidence>
<dbReference type="InterPro" id="IPR006650">
    <property type="entry name" value="A/AMP_deam_AS"/>
</dbReference>
<dbReference type="GeneID" id="57132897"/>
<reference evidence="6 7" key="1">
    <citation type="submission" date="2018-02" db="EMBL/GenBank/DDBJ databases">
        <authorList>
            <person name="Rodrigo-Torres L."/>
            <person name="Arahal R. D."/>
            <person name="Lucena T."/>
        </authorList>
    </citation>
    <scope>NUCLEOTIDE SEQUENCE [LARGE SCALE GENOMIC DNA]</scope>
    <source>
        <strain evidence="6 7">CECT 9267</strain>
    </source>
</reference>
<dbReference type="InterPro" id="IPR032466">
    <property type="entry name" value="Metal_Hydrolase"/>
</dbReference>
<dbReference type="EMBL" id="OKRC01000006">
    <property type="protein sequence ID" value="SPE21483.1"/>
    <property type="molecule type" value="Genomic_DNA"/>
</dbReference>
<dbReference type="SUPFAM" id="SSF51556">
    <property type="entry name" value="Metallo-dependent hydrolases"/>
    <property type="match status" value="1"/>
</dbReference>
<proteinExistence type="inferred from homology"/>
<feature type="binding site" evidence="5">
    <location>
        <position position="21"/>
    </location>
    <ligand>
        <name>Zn(2+)</name>
        <dbReference type="ChEBI" id="CHEBI:29105"/>
        <note>catalytic</note>
    </ligand>
</feature>
<dbReference type="InterPro" id="IPR028892">
    <property type="entry name" value="ADE"/>
</dbReference>
<dbReference type="AlphaFoldDB" id="A0A9N7IZW2"/>
<feature type="binding site" evidence="5">
    <location>
        <position position="19"/>
    </location>
    <ligand>
        <name>Zn(2+)</name>
        <dbReference type="ChEBI" id="CHEBI:29105"/>
        <note>catalytic</note>
    </ligand>
</feature>
<comment type="caution">
    <text evidence="5">Lacks conserved residue(s) required for the propagation of feature annotation.</text>
</comment>
<feature type="site" description="Important for catalytic activity" evidence="5">
    <location>
        <position position="224"/>
    </location>
</feature>
<dbReference type="GO" id="GO:0006146">
    <property type="term" value="P:adenine catabolic process"/>
    <property type="evidence" value="ECO:0007669"/>
    <property type="project" value="UniProtKB-UniRule"/>
</dbReference>
<dbReference type="RefSeq" id="WP_035147601.1">
    <property type="nucleotide sequence ID" value="NZ_BJLN01000013.1"/>
</dbReference>
<comment type="cofactor">
    <cofactor evidence="5">
        <name>Zn(2+)</name>
        <dbReference type="ChEBI" id="CHEBI:29105"/>
    </cofactor>
    <text evidence="5">Binds 1 zinc ion per subunit.</text>
</comment>
<name>A0A9N7IZW2_LATSK</name>
<evidence type="ECO:0000256" key="3">
    <source>
        <dbReference type="ARBA" id="ARBA00022801"/>
    </source>
</evidence>
<evidence type="ECO:0000313" key="6">
    <source>
        <dbReference type="EMBL" id="SPE21483.1"/>
    </source>
</evidence>
<keyword evidence="1" id="KW-0963">Cytoplasm</keyword>
<comment type="function">
    <text evidence="5">Catalyzes the hydrolytic deamination of adenine to hypoxanthine. Plays an important role in the purine salvage pathway and in nitrogen catabolism.</text>
</comment>
<evidence type="ECO:0000256" key="2">
    <source>
        <dbReference type="ARBA" id="ARBA00022723"/>
    </source>
</evidence>
<dbReference type="GO" id="GO:0005829">
    <property type="term" value="C:cytosol"/>
    <property type="evidence" value="ECO:0007669"/>
    <property type="project" value="TreeGrafter"/>
</dbReference>
<evidence type="ECO:0000313" key="7">
    <source>
        <dbReference type="Proteomes" id="UP000239650"/>
    </source>
</evidence>
<dbReference type="InterPro" id="IPR001365">
    <property type="entry name" value="A_deaminase_dom"/>
</dbReference>
<dbReference type="PANTHER" id="PTHR43114:SF7">
    <property type="entry name" value="ADENOSINE DEAMINASE DOMAIN-CONTAINING PROTEIN"/>
    <property type="match status" value="1"/>
</dbReference>